<dbReference type="SMART" id="SM00387">
    <property type="entry name" value="HATPase_c"/>
    <property type="match status" value="1"/>
</dbReference>
<dbReference type="RefSeq" id="WP_024268425.1">
    <property type="nucleotide sequence ID" value="NC_023035.1"/>
</dbReference>
<feature type="transmembrane region" description="Helical" evidence="5">
    <location>
        <begin position="31"/>
        <end position="49"/>
    </location>
</feature>
<organism evidence="8 9">
    <name type="scientific">Salinispira pacifica</name>
    <dbReference type="NCBI Taxonomy" id="1307761"/>
    <lineage>
        <taxon>Bacteria</taxon>
        <taxon>Pseudomonadati</taxon>
        <taxon>Spirochaetota</taxon>
        <taxon>Spirochaetia</taxon>
        <taxon>Spirochaetales</taxon>
        <taxon>Spirochaetaceae</taxon>
        <taxon>Salinispira</taxon>
    </lineage>
</organism>
<dbReference type="STRING" id="1307761.L21SP2_2158"/>
<evidence type="ECO:0000256" key="4">
    <source>
        <dbReference type="SAM" id="Coils"/>
    </source>
</evidence>
<dbReference type="Pfam" id="PF00512">
    <property type="entry name" value="HisKA"/>
    <property type="match status" value="1"/>
</dbReference>
<comment type="catalytic activity">
    <reaction evidence="1">
        <text>ATP + protein L-histidine = ADP + protein N-phospho-L-histidine.</text>
        <dbReference type="EC" id="2.7.13.3"/>
    </reaction>
</comment>
<dbReference type="InterPro" id="IPR004358">
    <property type="entry name" value="Sig_transdc_His_kin-like_C"/>
</dbReference>
<dbReference type="InterPro" id="IPR003594">
    <property type="entry name" value="HATPase_dom"/>
</dbReference>
<dbReference type="KEGG" id="slr:L21SP2_2158"/>
<keyword evidence="5" id="KW-1133">Transmembrane helix</keyword>
<evidence type="ECO:0000256" key="5">
    <source>
        <dbReference type="SAM" id="Phobius"/>
    </source>
</evidence>
<dbReference type="Pfam" id="PF02518">
    <property type="entry name" value="HATPase_c"/>
    <property type="match status" value="1"/>
</dbReference>
<dbReference type="eggNOG" id="COG4191">
    <property type="taxonomic scope" value="Bacteria"/>
</dbReference>
<dbReference type="SMART" id="SM00388">
    <property type="entry name" value="HisKA"/>
    <property type="match status" value="1"/>
</dbReference>
<evidence type="ECO:0000256" key="2">
    <source>
        <dbReference type="ARBA" id="ARBA00012438"/>
    </source>
</evidence>
<dbReference type="SMART" id="SM00091">
    <property type="entry name" value="PAS"/>
    <property type="match status" value="1"/>
</dbReference>
<dbReference type="CDD" id="cd00082">
    <property type="entry name" value="HisKA"/>
    <property type="match status" value="1"/>
</dbReference>
<dbReference type="GO" id="GO:0000155">
    <property type="term" value="F:phosphorelay sensor kinase activity"/>
    <property type="evidence" value="ECO:0007669"/>
    <property type="project" value="InterPro"/>
</dbReference>
<dbReference type="SUPFAM" id="SSF47384">
    <property type="entry name" value="Homodimeric domain of signal transducing histidine kinase"/>
    <property type="match status" value="1"/>
</dbReference>
<gene>
    <name evidence="8" type="ORF">L21SP2_2158</name>
</gene>
<dbReference type="Pfam" id="PF13426">
    <property type="entry name" value="PAS_9"/>
    <property type="match status" value="1"/>
</dbReference>
<keyword evidence="9" id="KW-1185">Reference proteome</keyword>
<dbReference type="EMBL" id="CP006939">
    <property type="protein sequence ID" value="AHC15521.1"/>
    <property type="molecule type" value="Genomic_DNA"/>
</dbReference>
<dbReference type="SUPFAM" id="SSF55785">
    <property type="entry name" value="PYP-like sensor domain (PAS domain)"/>
    <property type="match status" value="1"/>
</dbReference>
<feature type="domain" description="PAC" evidence="7">
    <location>
        <begin position="349"/>
        <end position="401"/>
    </location>
</feature>
<dbReference type="CDD" id="cd00130">
    <property type="entry name" value="PAS"/>
    <property type="match status" value="1"/>
</dbReference>
<dbReference type="InterPro" id="IPR000700">
    <property type="entry name" value="PAS-assoc_C"/>
</dbReference>
<dbReference type="Proteomes" id="UP000018680">
    <property type="component" value="Chromosome"/>
</dbReference>
<reference evidence="8 9" key="1">
    <citation type="journal article" date="2015" name="Stand. Genomic Sci.">
        <title>Complete genome sequence and description of Salinispira pacifica gen. nov., sp. nov., a novel spirochaete isolated form a hypersaline microbial mat.</title>
        <authorList>
            <person name="Ben Hania W."/>
            <person name="Joseph M."/>
            <person name="Schumann P."/>
            <person name="Bunk B."/>
            <person name="Fiebig A."/>
            <person name="Sproer C."/>
            <person name="Klenk H.P."/>
            <person name="Fardeau M.L."/>
            <person name="Spring S."/>
        </authorList>
    </citation>
    <scope>NUCLEOTIDE SEQUENCE [LARGE SCALE GENOMIC DNA]</scope>
    <source>
        <strain evidence="8 9">L21-RPul-D2</strain>
    </source>
</reference>
<evidence type="ECO:0000313" key="8">
    <source>
        <dbReference type="EMBL" id="AHC15521.1"/>
    </source>
</evidence>
<dbReference type="Gene3D" id="3.30.565.10">
    <property type="entry name" value="Histidine kinase-like ATPase, C-terminal domain"/>
    <property type="match status" value="1"/>
</dbReference>
<feature type="transmembrane region" description="Helical" evidence="5">
    <location>
        <begin position="61"/>
        <end position="82"/>
    </location>
</feature>
<dbReference type="OrthoDB" id="9784397at2"/>
<dbReference type="InterPro" id="IPR003661">
    <property type="entry name" value="HisK_dim/P_dom"/>
</dbReference>
<keyword evidence="5" id="KW-0812">Transmembrane</keyword>
<feature type="coiled-coil region" evidence="4">
    <location>
        <begin position="399"/>
        <end position="426"/>
    </location>
</feature>
<dbReference type="InterPro" id="IPR005467">
    <property type="entry name" value="His_kinase_dom"/>
</dbReference>
<accession>V5WK28</accession>
<keyword evidence="3" id="KW-0597">Phosphoprotein</keyword>
<evidence type="ECO:0000256" key="1">
    <source>
        <dbReference type="ARBA" id="ARBA00000085"/>
    </source>
</evidence>
<dbReference type="Gene3D" id="1.10.287.130">
    <property type="match status" value="1"/>
</dbReference>
<dbReference type="PROSITE" id="PS50109">
    <property type="entry name" value="HIS_KIN"/>
    <property type="match status" value="1"/>
</dbReference>
<dbReference type="InterPro" id="IPR036097">
    <property type="entry name" value="HisK_dim/P_sf"/>
</dbReference>
<evidence type="ECO:0000256" key="3">
    <source>
        <dbReference type="ARBA" id="ARBA00022553"/>
    </source>
</evidence>
<protein>
    <recommendedName>
        <fullName evidence="2">histidine kinase</fullName>
        <ecNumber evidence="2">2.7.13.3</ecNumber>
    </recommendedName>
</protein>
<dbReference type="InterPro" id="IPR000014">
    <property type="entry name" value="PAS"/>
</dbReference>
<evidence type="ECO:0000259" key="6">
    <source>
        <dbReference type="PROSITE" id="PS50109"/>
    </source>
</evidence>
<dbReference type="PRINTS" id="PR00344">
    <property type="entry name" value="BCTRLSENSOR"/>
</dbReference>
<dbReference type="InterPro" id="IPR036890">
    <property type="entry name" value="HATPase_C_sf"/>
</dbReference>
<evidence type="ECO:0000313" key="9">
    <source>
        <dbReference type="Proteomes" id="UP000018680"/>
    </source>
</evidence>
<dbReference type="AlphaFoldDB" id="V5WK28"/>
<keyword evidence="4" id="KW-0175">Coiled coil</keyword>
<dbReference type="PANTHER" id="PTHR43065">
    <property type="entry name" value="SENSOR HISTIDINE KINASE"/>
    <property type="match status" value="1"/>
</dbReference>
<evidence type="ECO:0000259" key="7">
    <source>
        <dbReference type="PROSITE" id="PS50113"/>
    </source>
</evidence>
<dbReference type="InterPro" id="IPR035965">
    <property type="entry name" value="PAS-like_dom_sf"/>
</dbReference>
<proteinExistence type="predicted"/>
<feature type="domain" description="Histidine kinase" evidence="6">
    <location>
        <begin position="435"/>
        <end position="658"/>
    </location>
</feature>
<keyword evidence="5" id="KW-0472">Membrane</keyword>
<sequence length="672" mass="75556">MKQADGNTADMKSSPVTGAISGLYMALRMRILTAALFLIGISLLILEAASGDSISTNRLRIILLILIPGIMGLVLLIVHPLYRKLRQFGWGEKIRRNVMDVFSGDTGDILTDLLHNLVQASGARCGVLGVYTGTKIAELRFWSSHVEDRLPFSASQYVTPDFLISQFEQYGGNRVSGSEDLPVMEGSRGAVYMRVKRLPFSLHSSPSYPWGFISLIGGLRGRLGVLMLINPAGPLPEPSLSLVKETMGFLQPYFRELQGRIEEKLALAKSVRERREYENRFSNVFEYSRDGMILCDARGMVLDMNTAAMDMTGVGNIASIRGKPLEQVFLNGMSQEELMRFIHRNDEHLEFEMMIHNSRRDLVYGLVSIGLNRNADGSIREFYLIIKDITQRMKRDSQMMKANAELELLNRRLKEQQSTIIQQEKLASLGQLAAGVAHEINNPLGYVQSNLSSMSHLLREHGDALETGHRNELDEILQDSREGIERIGSIVRSLKDFSHVDADEHPVYMDLRQSIEDTLTVARNFYKYIAEVEIQDDFRDRIHCYGEKLSQVFMNLIINSAQAIHSMDREEMGKISIHIQPEGKNVRIEFDDDGPGISDNIKMKIFDPFYTTKDVGEGTGLGLSISRDIIVNQHNGRLELAPSRLGGSCFRIVIPVEQEEDDGQSAQPLEDL</sequence>
<dbReference type="Gene3D" id="3.30.450.20">
    <property type="entry name" value="PAS domain"/>
    <property type="match status" value="1"/>
</dbReference>
<name>V5WK28_9SPIO</name>
<dbReference type="SUPFAM" id="SSF55874">
    <property type="entry name" value="ATPase domain of HSP90 chaperone/DNA topoisomerase II/histidine kinase"/>
    <property type="match status" value="1"/>
</dbReference>
<dbReference type="PROSITE" id="PS50113">
    <property type="entry name" value="PAC"/>
    <property type="match status" value="1"/>
</dbReference>
<dbReference type="NCBIfam" id="TIGR00229">
    <property type="entry name" value="sensory_box"/>
    <property type="match status" value="1"/>
</dbReference>
<dbReference type="EC" id="2.7.13.3" evidence="2"/>
<dbReference type="HOGENOM" id="CLU_408759_0_0_12"/>
<dbReference type="PANTHER" id="PTHR43065:SF50">
    <property type="entry name" value="HISTIDINE KINASE"/>
    <property type="match status" value="1"/>
</dbReference>